<evidence type="ECO:0000313" key="2">
    <source>
        <dbReference type="EMBL" id="AEP08934.1"/>
    </source>
</evidence>
<feature type="region of interest" description="Disordered" evidence="1">
    <location>
        <begin position="17"/>
        <end position="48"/>
    </location>
</feature>
<dbReference type="Proteomes" id="UP000009286">
    <property type="component" value="Chromosome"/>
</dbReference>
<accession>G2KN02</accession>
<evidence type="ECO:0000256" key="1">
    <source>
        <dbReference type="SAM" id="MobiDB-lite"/>
    </source>
</evidence>
<dbReference type="AlphaFoldDB" id="G2KN02"/>
<reference evidence="2 3" key="1">
    <citation type="journal article" date="2011" name="BMC Genomics">
        <title>Genomic insights into an obligate epibiotic bacterial predator: Micavibrio aeruginosavorus ARL-13.</title>
        <authorList>
            <person name="Wang Z."/>
            <person name="Kadouri D."/>
            <person name="Wu M."/>
        </authorList>
    </citation>
    <scope>NUCLEOTIDE SEQUENCE [LARGE SCALE GENOMIC DNA]</scope>
    <source>
        <strain evidence="2 3">ARL-13</strain>
    </source>
</reference>
<keyword evidence="3" id="KW-1185">Reference proteome</keyword>
<gene>
    <name evidence="2" type="ordered locus">MICA_597</name>
</gene>
<evidence type="ECO:0000313" key="3">
    <source>
        <dbReference type="Proteomes" id="UP000009286"/>
    </source>
</evidence>
<sequence length="165" mass="18807">MSFFFETYEEAAAAWNTRAAAPKQNTPPTPLNDAHLGDLNQQDDPPDAVERGVDIEELKRDVVDLPSVYKIDSVHRAEQYEDRLRVINYLHQRGLISCLSNSEKSEHQTGLTVTGEQQEPEWFYRWAARATAGNCTAEEAISMIFCCPFNPYADNNPWEKKQEAQ</sequence>
<dbReference type="EMBL" id="CP002382">
    <property type="protein sequence ID" value="AEP08934.1"/>
    <property type="molecule type" value="Genomic_DNA"/>
</dbReference>
<dbReference type="STRING" id="856793.MICA_597"/>
<dbReference type="HOGENOM" id="CLU_1608932_0_0_5"/>
<name>G2KN02_MICAA</name>
<protein>
    <submittedName>
        <fullName evidence="2">Uncharacterized protein</fullName>
    </submittedName>
</protein>
<dbReference type="KEGG" id="mai:MICA_597"/>
<organism evidence="2 3">
    <name type="scientific">Micavibrio aeruginosavorus (strain ARL-13)</name>
    <dbReference type="NCBI Taxonomy" id="856793"/>
    <lineage>
        <taxon>Bacteria</taxon>
        <taxon>Pseudomonadati</taxon>
        <taxon>Bdellovibrionota</taxon>
        <taxon>Bdellovibrionia</taxon>
        <taxon>Bdellovibrionales</taxon>
        <taxon>Pseudobdellovibrionaceae</taxon>
        <taxon>Micavibrio</taxon>
    </lineage>
</organism>
<proteinExistence type="predicted"/>